<accession>Q0YQ09</accession>
<name>Q0YQ09_9CHLB</name>
<dbReference type="NCBIfam" id="NF033727">
    <property type="entry name" value="chaperon_ArsD"/>
    <property type="match status" value="1"/>
</dbReference>
<gene>
    <name evidence="1" type="ORF">CferDRAFT_0323</name>
</gene>
<evidence type="ECO:0000313" key="1">
    <source>
        <dbReference type="EMBL" id="EAT58384.1"/>
    </source>
</evidence>
<dbReference type="Pfam" id="PF06953">
    <property type="entry name" value="ArsD"/>
    <property type="match status" value="1"/>
</dbReference>
<dbReference type="Gene3D" id="3.40.30.10">
    <property type="entry name" value="Glutaredoxin"/>
    <property type="match status" value="1"/>
</dbReference>
<dbReference type="GO" id="GO:0046685">
    <property type="term" value="P:response to arsenic-containing substance"/>
    <property type="evidence" value="ECO:0007669"/>
    <property type="project" value="InterPro"/>
</dbReference>
<dbReference type="AlphaFoldDB" id="Q0YQ09"/>
<comment type="caution">
    <text evidence="1">The sequence shown here is derived from an EMBL/GenBank/DDBJ whole genome shotgun (WGS) entry which is preliminary data.</text>
</comment>
<keyword evidence="2" id="KW-1185">Reference proteome</keyword>
<dbReference type="GO" id="GO:0045892">
    <property type="term" value="P:negative regulation of DNA-templated transcription"/>
    <property type="evidence" value="ECO:0007669"/>
    <property type="project" value="InterPro"/>
</dbReference>
<reference evidence="1 2" key="1">
    <citation type="submission" date="2006-07" db="EMBL/GenBank/DDBJ databases">
        <title>Annotation of the draft genome assembly of Chlorobium ferroxidans DSM 13031.</title>
        <authorList>
            <consortium name="US DOE Joint Genome Institute (JGI-ORNL)"/>
            <person name="Larimer F."/>
            <person name="Land M."/>
            <person name="Hauser L."/>
        </authorList>
    </citation>
    <scope>NUCLEOTIDE SEQUENCE [LARGE SCALE GENOMIC DNA]</scope>
    <source>
        <strain evidence="1 2">DSM 13031</strain>
    </source>
</reference>
<dbReference type="Proteomes" id="UP000004162">
    <property type="component" value="Unassembled WGS sequence"/>
</dbReference>
<proteinExistence type="predicted"/>
<protein>
    <submittedName>
        <fullName evidence="1">Arsenical resistance operon trans-acting repressor ArsD</fullName>
    </submittedName>
</protein>
<organism evidence="1 2">
    <name type="scientific">Chlorobium ferrooxidans DSM 13031</name>
    <dbReference type="NCBI Taxonomy" id="377431"/>
    <lineage>
        <taxon>Bacteria</taxon>
        <taxon>Pseudomonadati</taxon>
        <taxon>Chlorobiota</taxon>
        <taxon>Chlorobiia</taxon>
        <taxon>Chlorobiales</taxon>
        <taxon>Chlorobiaceae</taxon>
        <taxon>Chlorobium/Pelodictyon group</taxon>
        <taxon>Chlorobium</taxon>
    </lineage>
</organism>
<sequence length="115" mass="12302">MKGIQVFDPALCCSSGVCGTDVDQALVNFAADVDWAKQNGIIIERFNLAKEPLSFAENPVVKAFLADAGHEALPLILVDGKLILAGRYPNRSELARWAGHIPPEEKSCCSGKCCG</sequence>
<dbReference type="OrthoDB" id="9801358at2"/>
<dbReference type="EMBL" id="AASE01000021">
    <property type="protein sequence ID" value="EAT58384.1"/>
    <property type="molecule type" value="Genomic_DNA"/>
</dbReference>
<evidence type="ECO:0000313" key="2">
    <source>
        <dbReference type="Proteomes" id="UP000004162"/>
    </source>
</evidence>
<dbReference type="RefSeq" id="WP_006366994.1">
    <property type="nucleotide sequence ID" value="NZ_AASE01000021.1"/>
</dbReference>
<dbReference type="GO" id="GO:0003677">
    <property type="term" value="F:DNA binding"/>
    <property type="evidence" value="ECO:0007669"/>
    <property type="project" value="InterPro"/>
</dbReference>
<dbReference type="InterPro" id="IPR010712">
    <property type="entry name" value="Arsenical-R_ArsD"/>
</dbReference>
<reference evidence="1 2" key="2">
    <citation type="submission" date="2006-07" db="EMBL/GenBank/DDBJ databases">
        <title>Sequencing of the draft genome and assembly of Chlorobium ferroxidans DSM 13031.</title>
        <authorList>
            <consortium name="US DOE Joint Genome Institute (JGI-PGF)"/>
            <person name="Copeland A."/>
            <person name="Lucas S."/>
            <person name="Lapidus A."/>
            <person name="Barry K."/>
            <person name="Glavina del Rio T."/>
            <person name="Dalin E."/>
            <person name="Tice H."/>
            <person name="Bruce D."/>
            <person name="Pitluck S."/>
            <person name="Richardson P."/>
        </authorList>
    </citation>
    <scope>NUCLEOTIDE SEQUENCE [LARGE SCALE GENOMIC DNA]</scope>
    <source>
        <strain evidence="1 2">DSM 13031</strain>
    </source>
</reference>